<dbReference type="InterPro" id="IPR003439">
    <property type="entry name" value="ABC_transporter-like_ATP-bd"/>
</dbReference>
<dbReference type="Pfam" id="PF00005">
    <property type="entry name" value="ABC_tran"/>
    <property type="match status" value="1"/>
</dbReference>
<keyword evidence="1" id="KW-0547">Nucleotide-binding</keyword>
<dbReference type="Gene3D" id="3.40.50.300">
    <property type="entry name" value="P-loop containing nucleotide triphosphate hydrolases"/>
    <property type="match status" value="1"/>
</dbReference>
<evidence type="ECO:0000256" key="2">
    <source>
        <dbReference type="ARBA" id="ARBA00022840"/>
    </source>
</evidence>
<dbReference type="AlphaFoldDB" id="A0A2S2CMB8"/>
<dbReference type="InterPro" id="IPR003593">
    <property type="entry name" value="AAA+_ATPase"/>
</dbReference>
<dbReference type="RefSeq" id="WP_109325027.1">
    <property type="nucleotide sequence ID" value="NZ_CP029352.1"/>
</dbReference>
<name>A0A2S2CMB8_9PROT</name>
<dbReference type="PROSITE" id="PS50893">
    <property type="entry name" value="ABC_TRANSPORTER_2"/>
    <property type="match status" value="1"/>
</dbReference>
<dbReference type="GO" id="GO:0005524">
    <property type="term" value="F:ATP binding"/>
    <property type="evidence" value="ECO:0007669"/>
    <property type="project" value="UniProtKB-KW"/>
</dbReference>
<keyword evidence="5" id="KW-1185">Reference proteome</keyword>
<evidence type="ECO:0000313" key="4">
    <source>
        <dbReference type="EMBL" id="AWK85644.1"/>
    </source>
</evidence>
<evidence type="ECO:0000256" key="1">
    <source>
        <dbReference type="ARBA" id="ARBA00022741"/>
    </source>
</evidence>
<keyword evidence="2 4" id="KW-0067">ATP-binding</keyword>
<dbReference type="PANTHER" id="PTHR43119:SF1">
    <property type="entry name" value="ABC TRANSPORTER DOMAIN-CONTAINING PROTEIN"/>
    <property type="match status" value="1"/>
</dbReference>
<organism evidence="4 5">
    <name type="scientific">Azospirillum thermophilum</name>
    <dbReference type="NCBI Taxonomy" id="2202148"/>
    <lineage>
        <taxon>Bacteria</taxon>
        <taxon>Pseudomonadati</taxon>
        <taxon>Pseudomonadota</taxon>
        <taxon>Alphaproteobacteria</taxon>
        <taxon>Rhodospirillales</taxon>
        <taxon>Azospirillaceae</taxon>
        <taxon>Azospirillum</taxon>
    </lineage>
</organism>
<dbReference type="PANTHER" id="PTHR43119">
    <property type="entry name" value="ABC TRANSPORT PROTEIN ATP-BINDING COMPONENT-RELATED"/>
    <property type="match status" value="1"/>
</dbReference>
<dbReference type="OrthoDB" id="9802264at2"/>
<dbReference type="Proteomes" id="UP000245629">
    <property type="component" value="Chromosome 1"/>
</dbReference>
<dbReference type="KEGG" id="azz:DEW08_05240"/>
<feature type="domain" description="ABC transporter" evidence="3">
    <location>
        <begin position="2"/>
        <end position="197"/>
    </location>
</feature>
<proteinExistence type="predicted"/>
<dbReference type="EMBL" id="CP029352">
    <property type="protein sequence ID" value="AWK85644.1"/>
    <property type="molecule type" value="Genomic_DNA"/>
</dbReference>
<dbReference type="InterPro" id="IPR027417">
    <property type="entry name" value="P-loop_NTPase"/>
</dbReference>
<dbReference type="GO" id="GO:0016887">
    <property type="term" value="F:ATP hydrolysis activity"/>
    <property type="evidence" value="ECO:0007669"/>
    <property type="project" value="InterPro"/>
</dbReference>
<gene>
    <name evidence="4" type="ORF">DEW08_05240</name>
</gene>
<reference evidence="5" key="1">
    <citation type="submission" date="2018-05" db="EMBL/GenBank/DDBJ databases">
        <title>Azospirillum thermophila sp. nov., a novel isolated from hot spring.</title>
        <authorList>
            <person name="Zhao Z."/>
        </authorList>
    </citation>
    <scope>NUCLEOTIDE SEQUENCE [LARGE SCALE GENOMIC DNA]</scope>
    <source>
        <strain evidence="5">CFH 70021</strain>
    </source>
</reference>
<evidence type="ECO:0000259" key="3">
    <source>
        <dbReference type="PROSITE" id="PS50893"/>
    </source>
</evidence>
<evidence type="ECO:0000313" key="5">
    <source>
        <dbReference type="Proteomes" id="UP000245629"/>
    </source>
</evidence>
<sequence length="197" mass="20919">MLTVRNLSSRVLKPASFAVASGTCVAVQGPSGAGKSVLLRAIADLDPAAGEVALDGRPRESMPAPRWRRSVTYVAAESGWWSETVAGHFPDPTAAVPIFSELGLPAAALDWPVLRLSTGERQRIALVRALLLHPRVLLLDEPTSALDPEATALVEARLRREQGRGCAILIVTHAAAQADRLAARRLLVEDGAVREAA</sequence>
<dbReference type="SMART" id="SM00382">
    <property type="entry name" value="AAA"/>
    <property type="match status" value="1"/>
</dbReference>
<dbReference type="CDD" id="cd00267">
    <property type="entry name" value="ABC_ATPase"/>
    <property type="match status" value="1"/>
</dbReference>
<dbReference type="SUPFAM" id="SSF52540">
    <property type="entry name" value="P-loop containing nucleoside triphosphate hydrolases"/>
    <property type="match status" value="1"/>
</dbReference>
<protein>
    <submittedName>
        <fullName evidence="4">ATP-binding protein</fullName>
    </submittedName>
</protein>
<accession>A0A2S2CMB8</accession>